<dbReference type="InterPro" id="IPR009075">
    <property type="entry name" value="AcylCo_DH/oxidase_C"/>
</dbReference>
<dbReference type="PANTHER" id="PTHR43884">
    <property type="entry name" value="ACYL-COA DEHYDROGENASE"/>
    <property type="match status" value="1"/>
</dbReference>
<feature type="domain" description="Acyl-CoA dehydrogenase/oxidase C-terminal" evidence="6">
    <location>
        <begin position="234"/>
        <end position="367"/>
    </location>
</feature>
<feature type="domain" description="Acyl-CoA dehydrogenase/oxidase N-terminal" evidence="8">
    <location>
        <begin position="12"/>
        <end position="117"/>
    </location>
</feature>
<evidence type="ECO:0000256" key="5">
    <source>
        <dbReference type="RuleBase" id="RU362125"/>
    </source>
</evidence>
<dbReference type="EMBL" id="LILB01000001">
    <property type="protein sequence ID" value="KOO50997.1"/>
    <property type="molecule type" value="Genomic_DNA"/>
</dbReference>
<proteinExistence type="inferred from homology"/>
<dbReference type="FunFam" id="2.40.110.10:FF:000014">
    <property type="entry name" value="Probable acyl-CoA dehydrogenase"/>
    <property type="match status" value="1"/>
</dbReference>
<evidence type="ECO:0000256" key="1">
    <source>
        <dbReference type="ARBA" id="ARBA00001974"/>
    </source>
</evidence>
<dbReference type="InterPro" id="IPR009100">
    <property type="entry name" value="AcylCoA_DH/oxidase_NM_dom_sf"/>
</dbReference>
<keyword evidence="10" id="KW-1185">Reference proteome</keyword>
<dbReference type="FunFam" id="1.10.540.10:FF:000013">
    <property type="entry name" value="Acyl-CoA dehydrogenase"/>
    <property type="match status" value="1"/>
</dbReference>
<dbReference type="GO" id="GO:0050660">
    <property type="term" value="F:flavin adenine dinucleotide binding"/>
    <property type="evidence" value="ECO:0007669"/>
    <property type="project" value="InterPro"/>
</dbReference>
<dbReference type="Pfam" id="PF02771">
    <property type="entry name" value="Acyl-CoA_dh_N"/>
    <property type="match status" value="1"/>
</dbReference>
<dbReference type="FunFam" id="1.20.140.10:FF:000012">
    <property type="entry name" value="Acyl-CoA dehydrogenase fadE12"/>
    <property type="match status" value="1"/>
</dbReference>
<dbReference type="OrthoDB" id="9802447at2"/>
<dbReference type="InterPro" id="IPR013786">
    <property type="entry name" value="AcylCoA_DH/ox_N"/>
</dbReference>
<evidence type="ECO:0000313" key="10">
    <source>
        <dbReference type="Proteomes" id="UP000036867"/>
    </source>
</evidence>
<comment type="similarity">
    <text evidence="2 5">Belongs to the acyl-CoA dehydrogenase family.</text>
</comment>
<accession>A0A0M0LJC8</accession>
<evidence type="ECO:0000313" key="9">
    <source>
        <dbReference type="EMBL" id="KOO50997.1"/>
    </source>
</evidence>
<sequence length="389" mass="43197">MLLADEKVAFLEELRQSVRAVCKAFSDTYWREIDEHQAYPTEFVKALTDAGFLAALIPEEYGGSGLGITEASVILEEINRSGGNSGACHAQMYTMGTILRHGSDNQKRMYLPKIADGSLRLQAFGVTEPNTGTDTTNLKTTAVRQGDHYIVNGQKVFISRTEHSDLMILLVRTTPVEQVTKKSEGLSVLLVDLREAVGNGLEIRPIKTMMNHSTTELFIENLKVPVENLIGEEGKGFRYILDGMNAERILIASECIGDGRWFIERATNYANDRVIFNRPISQNQGIQFPIARAFINIEAADLMRVKAAQLFDEGKSCGAEANMSKLLAADASWEAANVTLQTHGGYGFATEYDIERKFKETRLYQVAPISTNLILSFVGEHVLKMPKSY</sequence>
<comment type="cofactor">
    <cofactor evidence="1 5">
        <name>FAD</name>
        <dbReference type="ChEBI" id="CHEBI:57692"/>
    </cofactor>
</comment>
<dbReference type="STRING" id="263475.AMD00_00265"/>
<keyword evidence="4 5" id="KW-0274">FAD</keyword>
<dbReference type="SUPFAM" id="SSF47203">
    <property type="entry name" value="Acyl-CoA dehydrogenase C-terminal domain-like"/>
    <property type="match status" value="1"/>
</dbReference>
<dbReference type="Gene3D" id="2.40.110.10">
    <property type="entry name" value="Butyryl-CoA Dehydrogenase, subunit A, domain 2"/>
    <property type="match status" value="1"/>
</dbReference>
<dbReference type="Pfam" id="PF02770">
    <property type="entry name" value="Acyl-CoA_dh_M"/>
    <property type="match status" value="1"/>
</dbReference>
<dbReference type="Pfam" id="PF00441">
    <property type="entry name" value="Acyl-CoA_dh_1"/>
    <property type="match status" value="1"/>
</dbReference>
<dbReference type="InterPro" id="IPR036250">
    <property type="entry name" value="AcylCo_DH-like_C"/>
</dbReference>
<dbReference type="SUPFAM" id="SSF56645">
    <property type="entry name" value="Acyl-CoA dehydrogenase NM domain-like"/>
    <property type="match status" value="1"/>
</dbReference>
<name>A0A0M0LJC8_9BACL</name>
<dbReference type="PIRSF" id="PIRSF016578">
    <property type="entry name" value="HsaA"/>
    <property type="match status" value="1"/>
</dbReference>
<dbReference type="PROSITE" id="PS00073">
    <property type="entry name" value="ACYL_COA_DH_2"/>
    <property type="match status" value="1"/>
</dbReference>
<keyword evidence="3 5" id="KW-0285">Flavoprotein</keyword>
<evidence type="ECO:0000256" key="4">
    <source>
        <dbReference type="ARBA" id="ARBA00022827"/>
    </source>
</evidence>
<dbReference type="InterPro" id="IPR006091">
    <property type="entry name" value="Acyl-CoA_Oxase/DH_mid-dom"/>
</dbReference>
<dbReference type="InterPro" id="IPR046373">
    <property type="entry name" value="Acyl-CoA_Oxase/DH_mid-dom_sf"/>
</dbReference>
<dbReference type="PATRIC" id="fig|263475.3.peg.350"/>
<evidence type="ECO:0000259" key="7">
    <source>
        <dbReference type="Pfam" id="PF02770"/>
    </source>
</evidence>
<organism evidence="9 10">
    <name type="scientific">Viridibacillus arvi</name>
    <dbReference type="NCBI Taxonomy" id="263475"/>
    <lineage>
        <taxon>Bacteria</taxon>
        <taxon>Bacillati</taxon>
        <taxon>Bacillota</taxon>
        <taxon>Bacilli</taxon>
        <taxon>Bacillales</taxon>
        <taxon>Caryophanaceae</taxon>
        <taxon>Viridibacillus</taxon>
    </lineage>
</organism>
<keyword evidence="5" id="KW-0560">Oxidoreductase</keyword>
<protein>
    <submittedName>
        <fullName evidence="9">Acyl-CoA dehydrogenase</fullName>
    </submittedName>
</protein>
<dbReference type="Gene3D" id="1.20.140.10">
    <property type="entry name" value="Butyryl-CoA Dehydrogenase, subunit A, domain 3"/>
    <property type="match status" value="1"/>
</dbReference>
<dbReference type="GeneID" id="301134560"/>
<dbReference type="InterPro" id="IPR006089">
    <property type="entry name" value="Acyl-CoA_DH_CS"/>
</dbReference>
<evidence type="ECO:0000256" key="3">
    <source>
        <dbReference type="ARBA" id="ARBA00022630"/>
    </source>
</evidence>
<evidence type="ECO:0000259" key="8">
    <source>
        <dbReference type="Pfam" id="PF02771"/>
    </source>
</evidence>
<reference evidence="10" key="1">
    <citation type="submission" date="2015-08" db="EMBL/GenBank/DDBJ databases">
        <title>Fjat-10028 dsm 16317.</title>
        <authorList>
            <person name="Liu B."/>
            <person name="Wang J."/>
            <person name="Zhu Y."/>
            <person name="Liu G."/>
            <person name="Chen Q."/>
            <person name="Chen Z."/>
            <person name="Lan J."/>
            <person name="Che J."/>
            <person name="Ge C."/>
            <person name="Shi H."/>
            <person name="Pan Z."/>
            <person name="Liu X."/>
        </authorList>
    </citation>
    <scope>NUCLEOTIDE SEQUENCE [LARGE SCALE GENOMIC DNA]</scope>
    <source>
        <strain evidence="10">DSM 16317</strain>
    </source>
</reference>
<feature type="domain" description="Acyl-CoA oxidase/dehydrogenase middle" evidence="7">
    <location>
        <begin position="123"/>
        <end position="221"/>
    </location>
</feature>
<evidence type="ECO:0000259" key="6">
    <source>
        <dbReference type="Pfam" id="PF00441"/>
    </source>
</evidence>
<dbReference type="Proteomes" id="UP000036867">
    <property type="component" value="Unassembled WGS sequence"/>
</dbReference>
<dbReference type="InterPro" id="IPR037069">
    <property type="entry name" value="AcylCoA_DH/ox_N_sf"/>
</dbReference>
<dbReference type="Gene3D" id="1.10.540.10">
    <property type="entry name" value="Acyl-CoA dehydrogenase/oxidase, N-terminal domain"/>
    <property type="match status" value="1"/>
</dbReference>
<dbReference type="GO" id="GO:0003995">
    <property type="term" value="F:acyl-CoA dehydrogenase activity"/>
    <property type="evidence" value="ECO:0007669"/>
    <property type="project" value="InterPro"/>
</dbReference>
<comment type="caution">
    <text evidence="9">The sequence shown here is derived from an EMBL/GenBank/DDBJ whole genome shotgun (WGS) entry which is preliminary data.</text>
</comment>
<dbReference type="PANTHER" id="PTHR43884:SF12">
    <property type="entry name" value="ISOVALERYL-COA DEHYDROGENASE, MITOCHONDRIAL-RELATED"/>
    <property type="match status" value="1"/>
</dbReference>
<dbReference type="RefSeq" id="WP_053415109.1">
    <property type="nucleotide sequence ID" value="NZ_LILB01000001.1"/>
</dbReference>
<evidence type="ECO:0000256" key="2">
    <source>
        <dbReference type="ARBA" id="ARBA00009347"/>
    </source>
</evidence>
<gene>
    <name evidence="9" type="ORF">AMD00_00265</name>
</gene>
<dbReference type="AlphaFoldDB" id="A0A0M0LJC8"/>